<feature type="region of interest" description="Disordered" evidence="2">
    <location>
        <begin position="105"/>
        <end position="144"/>
    </location>
</feature>
<dbReference type="Proteomes" id="UP000323011">
    <property type="component" value="Unassembled WGS sequence"/>
</dbReference>
<dbReference type="Proteomes" id="UP000325113">
    <property type="component" value="Unassembled WGS sequence"/>
</dbReference>
<keyword evidence="7" id="KW-1185">Reference proteome</keyword>
<dbReference type="InterPro" id="IPR027417">
    <property type="entry name" value="P-loop_NTPase"/>
</dbReference>
<feature type="compositionally biased region" description="Low complexity" evidence="2">
    <location>
        <begin position="129"/>
        <end position="138"/>
    </location>
</feature>
<dbReference type="InterPro" id="IPR003593">
    <property type="entry name" value="AAA+_ATPase"/>
</dbReference>
<dbReference type="SUPFAM" id="SSF52540">
    <property type="entry name" value="P-loop containing nucleoside triphosphate hydrolases"/>
    <property type="match status" value="1"/>
</dbReference>
<reference evidence="7 8" key="1">
    <citation type="submission" date="2019-07" db="EMBL/GenBank/DDBJ databases">
        <title>Genomes of Cafeteria roenbergensis.</title>
        <authorList>
            <person name="Fischer M.G."/>
            <person name="Hackl T."/>
            <person name="Roman M."/>
        </authorList>
    </citation>
    <scope>NUCLEOTIDE SEQUENCE [LARGE SCALE GENOMIC DNA]</scope>
    <source>
        <strain evidence="4 7">BVI</strain>
        <strain evidence="5 9">Cflag</strain>
        <strain evidence="6 8">RCC970-E3</strain>
    </source>
</reference>
<sequence>MADVCGLEDAKARLTASVVDANRTAARLAALRRRTRARPAPAEPARLVILHGPPGTGKTMLARAAAAAAGCPVLAVGFEDIADKYYGESQRLLQEVFDAAADYARGEPDRGGARGTDPGTGDAATKPPSGSGSDSSSGSGSGSGRQVLLFVDEADALLGRRSSGGHDGGPYSDGADDRLVSQTLKFLEGGADRKGVVMVLATNRLAALDPALLSRASDVIEVLPPGETALRLMWSRWAAHLAPAAVARLARAAEGMTGRDVARVCDSVERLWVGSRHPAADLPSESDYARELAARKAALTRE</sequence>
<dbReference type="AlphaFoldDB" id="A0A5A8CB52"/>
<dbReference type="PROSITE" id="PS00674">
    <property type="entry name" value="AAA"/>
    <property type="match status" value="1"/>
</dbReference>
<protein>
    <recommendedName>
        <fullName evidence="3">AAA+ ATPase domain-containing protein</fullName>
    </recommendedName>
</protein>
<proteinExistence type="inferred from homology"/>
<dbReference type="InterPro" id="IPR050168">
    <property type="entry name" value="AAA_ATPase_domain"/>
</dbReference>
<organism evidence="4 7">
    <name type="scientific">Cafeteria roenbergensis</name>
    <name type="common">Marine flagellate</name>
    <dbReference type="NCBI Taxonomy" id="33653"/>
    <lineage>
        <taxon>Eukaryota</taxon>
        <taxon>Sar</taxon>
        <taxon>Stramenopiles</taxon>
        <taxon>Bigyra</taxon>
        <taxon>Opalozoa</taxon>
        <taxon>Bicosoecida</taxon>
        <taxon>Cafeteriaceae</taxon>
        <taxon>Cafeteria</taxon>
    </lineage>
</organism>
<evidence type="ECO:0000313" key="5">
    <source>
        <dbReference type="EMBL" id="KAA0165287.1"/>
    </source>
</evidence>
<keyword evidence="1" id="KW-0067">ATP-binding</keyword>
<evidence type="ECO:0000259" key="3">
    <source>
        <dbReference type="SMART" id="SM00382"/>
    </source>
</evidence>
<gene>
    <name evidence="6" type="ORF">FNF28_03457</name>
    <name evidence="4" type="ORF">FNF29_05508</name>
    <name evidence="5" type="ORF">FNF31_01940</name>
</gene>
<comment type="caution">
    <text evidence="4">The sequence shown here is derived from an EMBL/GenBank/DDBJ whole genome shotgun (WGS) entry which is preliminary data.</text>
</comment>
<feature type="domain" description="AAA+ ATPase" evidence="3">
    <location>
        <begin position="44"/>
        <end position="227"/>
    </location>
</feature>
<dbReference type="OMA" id="CKACPAL"/>
<evidence type="ECO:0000313" key="6">
    <source>
        <dbReference type="EMBL" id="KAA0165401.1"/>
    </source>
</evidence>
<name>A0A5A8CB52_CAFRO</name>
<dbReference type="CDD" id="cd19481">
    <property type="entry name" value="RecA-like_protease"/>
    <property type="match status" value="1"/>
</dbReference>
<keyword evidence="1" id="KW-0547">Nucleotide-binding</keyword>
<evidence type="ECO:0000256" key="2">
    <source>
        <dbReference type="SAM" id="MobiDB-lite"/>
    </source>
</evidence>
<dbReference type="EMBL" id="VLTM01000013">
    <property type="protein sequence ID" value="KAA0165287.1"/>
    <property type="molecule type" value="Genomic_DNA"/>
</dbReference>
<evidence type="ECO:0000313" key="4">
    <source>
        <dbReference type="EMBL" id="KAA0150068.1"/>
    </source>
</evidence>
<dbReference type="PANTHER" id="PTHR23077:SF117">
    <property type="entry name" value="AAA+ ATPASE DOMAIN-CONTAINING PROTEIN"/>
    <property type="match status" value="1"/>
</dbReference>
<evidence type="ECO:0000313" key="8">
    <source>
        <dbReference type="Proteomes" id="UP000324907"/>
    </source>
</evidence>
<evidence type="ECO:0000313" key="7">
    <source>
        <dbReference type="Proteomes" id="UP000323011"/>
    </source>
</evidence>
<dbReference type="SMART" id="SM00382">
    <property type="entry name" value="AAA"/>
    <property type="match status" value="1"/>
</dbReference>
<dbReference type="EMBL" id="VLTN01000037">
    <property type="protein sequence ID" value="KAA0150068.1"/>
    <property type="molecule type" value="Genomic_DNA"/>
</dbReference>
<accession>A0A5A8CB52</accession>
<evidence type="ECO:0000256" key="1">
    <source>
        <dbReference type="RuleBase" id="RU003651"/>
    </source>
</evidence>
<dbReference type="InterPro" id="IPR003959">
    <property type="entry name" value="ATPase_AAA_core"/>
</dbReference>
<dbReference type="Gene3D" id="3.40.50.300">
    <property type="entry name" value="P-loop containing nucleotide triphosphate hydrolases"/>
    <property type="match status" value="1"/>
</dbReference>
<evidence type="ECO:0000313" key="9">
    <source>
        <dbReference type="Proteomes" id="UP000325113"/>
    </source>
</evidence>
<dbReference type="PANTHER" id="PTHR23077">
    <property type="entry name" value="AAA-FAMILY ATPASE"/>
    <property type="match status" value="1"/>
</dbReference>
<dbReference type="GO" id="GO:0005524">
    <property type="term" value="F:ATP binding"/>
    <property type="evidence" value="ECO:0007669"/>
    <property type="project" value="UniProtKB-KW"/>
</dbReference>
<dbReference type="InterPro" id="IPR003960">
    <property type="entry name" value="ATPase_AAA_CS"/>
</dbReference>
<comment type="similarity">
    <text evidence="1">Belongs to the AAA ATPase family.</text>
</comment>
<dbReference type="Proteomes" id="UP000324907">
    <property type="component" value="Unassembled WGS sequence"/>
</dbReference>
<dbReference type="Pfam" id="PF00004">
    <property type="entry name" value="AAA"/>
    <property type="match status" value="2"/>
</dbReference>
<dbReference type="GO" id="GO:0016887">
    <property type="term" value="F:ATP hydrolysis activity"/>
    <property type="evidence" value="ECO:0007669"/>
    <property type="project" value="InterPro"/>
</dbReference>
<dbReference type="EMBL" id="VLTL01000047">
    <property type="protein sequence ID" value="KAA0165401.1"/>
    <property type="molecule type" value="Genomic_DNA"/>
</dbReference>